<dbReference type="EMBL" id="BMAU01021370">
    <property type="protein sequence ID" value="GFY25077.1"/>
    <property type="molecule type" value="Genomic_DNA"/>
</dbReference>
<sequence length="176" mass="19811">MCKQKIVKCYQQSFFRASISKRGLPKNFDTEPTQNKLWVWRILAANQMSTCHLYRVQFSAGLLNRQSRQLPICPVPFRGTQECVLFSVSAPKKTTGPREFDCLGASISFNSTLIQLIPPEGYPLQRTFATCFLHQSATDSTFATSVLFTDEAYFTAVRPAMTSVGISNTCCIQIFQ</sequence>
<evidence type="ECO:0000313" key="2">
    <source>
        <dbReference type="Proteomes" id="UP000887159"/>
    </source>
</evidence>
<comment type="caution">
    <text evidence="1">The sequence shown here is derived from an EMBL/GenBank/DDBJ whole genome shotgun (WGS) entry which is preliminary data.</text>
</comment>
<evidence type="ECO:0000313" key="1">
    <source>
        <dbReference type="EMBL" id="GFY25077.1"/>
    </source>
</evidence>
<name>A0A8X6VZ48_TRICX</name>
<dbReference type="AlphaFoldDB" id="A0A8X6VZ48"/>
<protein>
    <submittedName>
        <fullName evidence="1">Uncharacterized protein</fullName>
    </submittedName>
</protein>
<organism evidence="1 2">
    <name type="scientific">Trichonephila clavipes</name>
    <name type="common">Golden silk orbweaver</name>
    <name type="synonym">Nephila clavipes</name>
    <dbReference type="NCBI Taxonomy" id="2585209"/>
    <lineage>
        <taxon>Eukaryota</taxon>
        <taxon>Metazoa</taxon>
        <taxon>Ecdysozoa</taxon>
        <taxon>Arthropoda</taxon>
        <taxon>Chelicerata</taxon>
        <taxon>Arachnida</taxon>
        <taxon>Araneae</taxon>
        <taxon>Araneomorphae</taxon>
        <taxon>Entelegynae</taxon>
        <taxon>Araneoidea</taxon>
        <taxon>Nephilidae</taxon>
        <taxon>Trichonephila</taxon>
    </lineage>
</organism>
<keyword evidence="2" id="KW-1185">Reference proteome</keyword>
<reference evidence="1" key="1">
    <citation type="submission" date="2020-08" db="EMBL/GenBank/DDBJ databases">
        <title>Multicomponent nature underlies the extraordinary mechanical properties of spider dragline silk.</title>
        <authorList>
            <person name="Kono N."/>
            <person name="Nakamura H."/>
            <person name="Mori M."/>
            <person name="Yoshida Y."/>
            <person name="Ohtoshi R."/>
            <person name="Malay A.D."/>
            <person name="Moran D.A.P."/>
            <person name="Tomita M."/>
            <person name="Numata K."/>
            <person name="Arakawa K."/>
        </authorList>
    </citation>
    <scope>NUCLEOTIDE SEQUENCE</scope>
</reference>
<accession>A0A8X6VZ48</accession>
<gene>
    <name evidence="1" type="ORF">TNCV_2692681</name>
</gene>
<dbReference type="Proteomes" id="UP000887159">
    <property type="component" value="Unassembled WGS sequence"/>
</dbReference>
<proteinExistence type="predicted"/>